<dbReference type="PANTHER" id="PTHR43031:SF1">
    <property type="entry name" value="PYRIDINE NUCLEOTIDE-DISULPHIDE OXIDOREDUCTASE"/>
    <property type="match status" value="1"/>
</dbReference>
<accession>A0ABV7GLZ8</accession>
<feature type="domain" description="Rhodanese" evidence="1">
    <location>
        <begin position="24"/>
        <end position="112"/>
    </location>
</feature>
<reference evidence="3" key="1">
    <citation type="journal article" date="2019" name="Int. J. Syst. Evol. Microbiol.">
        <title>The Global Catalogue of Microorganisms (GCM) 10K type strain sequencing project: providing services to taxonomists for standard genome sequencing and annotation.</title>
        <authorList>
            <consortium name="The Broad Institute Genomics Platform"/>
            <consortium name="The Broad Institute Genome Sequencing Center for Infectious Disease"/>
            <person name="Wu L."/>
            <person name="Ma J."/>
        </authorList>
    </citation>
    <scope>NUCLEOTIDE SEQUENCE [LARGE SCALE GENOMIC DNA]</scope>
    <source>
        <strain evidence="3">KCTC 52366</strain>
    </source>
</reference>
<evidence type="ECO:0000313" key="2">
    <source>
        <dbReference type="EMBL" id="MFC3141496.1"/>
    </source>
</evidence>
<dbReference type="Gene3D" id="3.40.250.10">
    <property type="entry name" value="Rhodanese-like domain"/>
    <property type="match status" value="1"/>
</dbReference>
<protein>
    <submittedName>
        <fullName evidence="2">Rhodanese-like domain-containing protein</fullName>
    </submittedName>
</protein>
<dbReference type="CDD" id="cd00158">
    <property type="entry name" value="RHOD"/>
    <property type="match status" value="1"/>
</dbReference>
<comment type="caution">
    <text evidence="2">The sequence shown here is derived from an EMBL/GenBank/DDBJ whole genome shotgun (WGS) entry which is preliminary data.</text>
</comment>
<proteinExistence type="predicted"/>
<name>A0ABV7GLZ8_9RHOB</name>
<dbReference type="PROSITE" id="PS50206">
    <property type="entry name" value="RHODANESE_3"/>
    <property type="match status" value="1"/>
</dbReference>
<evidence type="ECO:0000313" key="3">
    <source>
        <dbReference type="Proteomes" id="UP001595632"/>
    </source>
</evidence>
<dbReference type="PANTHER" id="PTHR43031">
    <property type="entry name" value="FAD-DEPENDENT OXIDOREDUCTASE"/>
    <property type="match status" value="1"/>
</dbReference>
<dbReference type="SUPFAM" id="SSF52821">
    <property type="entry name" value="Rhodanese/Cell cycle control phosphatase"/>
    <property type="match status" value="1"/>
</dbReference>
<dbReference type="InterPro" id="IPR036873">
    <property type="entry name" value="Rhodanese-like_dom_sf"/>
</dbReference>
<dbReference type="InterPro" id="IPR001763">
    <property type="entry name" value="Rhodanese-like_dom"/>
</dbReference>
<evidence type="ECO:0000259" key="1">
    <source>
        <dbReference type="PROSITE" id="PS50206"/>
    </source>
</evidence>
<keyword evidence="3" id="KW-1185">Reference proteome</keyword>
<dbReference type="InterPro" id="IPR050229">
    <property type="entry name" value="GlpE_sulfurtransferase"/>
</dbReference>
<dbReference type="RefSeq" id="WP_275632243.1">
    <property type="nucleotide sequence ID" value="NZ_JARGYD010000002.1"/>
</dbReference>
<dbReference type="Pfam" id="PF00581">
    <property type="entry name" value="Rhodanese"/>
    <property type="match status" value="1"/>
</dbReference>
<sequence>MKTETVDGGTIETWTPQEVWDAYSRGKIALIDVRTPQEYMLEHVEGALLLPMPFFDSEKLPSQEGKRLVLYCGSSARSGRIASACAAKGLAPVTHMEGGFAAWKQAGLPYMGTDMASGAPKRVPGKQD</sequence>
<organism evidence="2 3">
    <name type="scientific">Psychromarinibacter halotolerans</name>
    <dbReference type="NCBI Taxonomy" id="1775175"/>
    <lineage>
        <taxon>Bacteria</taxon>
        <taxon>Pseudomonadati</taxon>
        <taxon>Pseudomonadota</taxon>
        <taxon>Alphaproteobacteria</taxon>
        <taxon>Rhodobacterales</taxon>
        <taxon>Paracoccaceae</taxon>
        <taxon>Psychromarinibacter</taxon>
    </lineage>
</organism>
<gene>
    <name evidence="2" type="ORF">ACFOGP_02190</name>
</gene>
<dbReference type="SMART" id="SM00450">
    <property type="entry name" value="RHOD"/>
    <property type="match status" value="1"/>
</dbReference>
<dbReference type="Proteomes" id="UP001595632">
    <property type="component" value="Unassembled WGS sequence"/>
</dbReference>
<dbReference type="EMBL" id="JBHRTB010000010">
    <property type="protein sequence ID" value="MFC3141496.1"/>
    <property type="molecule type" value="Genomic_DNA"/>
</dbReference>